<organism evidence="6">
    <name type="scientific">Arundo donax</name>
    <name type="common">Giant reed</name>
    <name type="synonym">Donax arundinaceus</name>
    <dbReference type="NCBI Taxonomy" id="35708"/>
    <lineage>
        <taxon>Eukaryota</taxon>
        <taxon>Viridiplantae</taxon>
        <taxon>Streptophyta</taxon>
        <taxon>Embryophyta</taxon>
        <taxon>Tracheophyta</taxon>
        <taxon>Spermatophyta</taxon>
        <taxon>Magnoliopsida</taxon>
        <taxon>Liliopsida</taxon>
        <taxon>Poales</taxon>
        <taxon>Poaceae</taxon>
        <taxon>PACMAD clade</taxon>
        <taxon>Arundinoideae</taxon>
        <taxon>Arundineae</taxon>
        <taxon>Arundo</taxon>
    </lineage>
</organism>
<dbReference type="InterPro" id="IPR029058">
    <property type="entry name" value="AB_hydrolase_fold"/>
</dbReference>
<dbReference type="InterPro" id="IPR001375">
    <property type="entry name" value="Peptidase_S9_cat"/>
</dbReference>
<reference evidence="6" key="1">
    <citation type="submission" date="2014-09" db="EMBL/GenBank/DDBJ databases">
        <authorList>
            <person name="Magalhaes I.L.F."/>
            <person name="Oliveira U."/>
            <person name="Santos F.R."/>
            <person name="Vidigal T.H.D.A."/>
            <person name="Brescovit A.D."/>
            <person name="Santos A.J."/>
        </authorList>
    </citation>
    <scope>NUCLEOTIDE SEQUENCE</scope>
    <source>
        <tissue evidence="6">Shoot tissue taken approximately 20 cm above the soil surface</tissue>
    </source>
</reference>
<evidence type="ECO:0000256" key="4">
    <source>
        <dbReference type="ARBA" id="ARBA00045448"/>
    </source>
</evidence>
<evidence type="ECO:0000313" key="6">
    <source>
        <dbReference type="EMBL" id="JAE17016.1"/>
    </source>
</evidence>
<feature type="domain" description="Peptidase S9 prolyl oligopeptidase catalytic" evidence="5">
    <location>
        <begin position="2"/>
        <end position="58"/>
    </location>
</feature>
<evidence type="ECO:0000256" key="3">
    <source>
        <dbReference type="ARBA" id="ARBA00042165"/>
    </source>
</evidence>
<dbReference type="InterPro" id="IPR051543">
    <property type="entry name" value="Serine_Peptidase_S9A"/>
</dbReference>
<keyword evidence="6" id="KW-0378">Hydrolase</keyword>
<dbReference type="GO" id="GO:0008236">
    <property type="term" value="F:serine-type peptidase activity"/>
    <property type="evidence" value="ECO:0007669"/>
    <property type="project" value="InterPro"/>
</dbReference>
<proteinExistence type="inferred from homology"/>
<protein>
    <recommendedName>
        <fullName evidence="2">Prolyl endopeptidase-like</fullName>
    </recommendedName>
    <alternativeName>
        <fullName evidence="3">Prolylendopeptidase-like</fullName>
    </alternativeName>
</protein>
<dbReference type="GO" id="GO:0005829">
    <property type="term" value="C:cytosol"/>
    <property type="evidence" value="ECO:0007669"/>
    <property type="project" value="TreeGrafter"/>
</dbReference>
<dbReference type="EMBL" id="GBRH01180880">
    <property type="protein sequence ID" value="JAE17016.1"/>
    <property type="molecule type" value="Transcribed_RNA"/>
</dbReference>
<name>A0A0A9G395_ARUDO</name>
<evidence type="ECO:0000259" key="5">
    <source>
        <dbReference type="Pfam" id="PF00326"/>
    </source>
</evidence>
<evidence type="ECO:0000256" key="1">
    <source>
        <dbReference type="ARBA" id="ARBA00005228"/>
    </source>
</evidence>
<sequence length="66" mass="7421">MYSEPAKYVAKLRELKTDDNLLLFKCELGAGHFSKSGRFEKLQEDAFTYAFILKALGMTPTKASSL</sequence>
<dbReference type="Gene3D" id="3.40.50.1820">
    <property type="entry name" value="alpha/beta hydrolase"/>
    <property type="match status" value="1"/>
</dbReference>
<dbReference type="PANTHER" id="PTHR11757:SF19">
    <property type="entry name" value="PROLYL ENDOPEPTIDASE-LIKE"/>
    <property type="match status" value="1"/>
</dbReference>
<accession>A0A0A9G395</accession>
<reference evidence="6" key="2">
    <citation type="journal article" date="2015" name="Data Brief">
        <title>Shoot transcriptome of the giant reed, Arundo donax.</title>
        <authorList>
            <person name="Barrero R.A."/>
            <person name="Guerrero F.D."/>
            <person name="Moolhuijzen P."/>
            <person name="Goolsby J.A."/>
            <person name="Tidwell J."/>
            <person name="Bellgard S.E."/>
            <person name="Bellgard M.I."/>
        </authorList>
    </citation>
    <scope>NUCLEOTIDE SEQUENCE</scope>
    <source>
        <tissue evidence="6">Shoot tissue taken approximately 20 cm above the soil surface</tissue>
    </source>
</reference>
<keyword evidence="6" id="KW-0645">Protease</keyword>
<dbReference type="Pfam" id="PF00326">
    <property type="entry name" value="Peptidase_S9"/>
    <property type="match status" value="1"/>
</dbReference>
<dbReference type="GO" id="GO:0006508">
    <property type="term" value="P:proteolysis"/>
    <property type="evidence" value="ECO:0007669"/>
    <property type="project" value="UniProtKB-KW"/>
</dbReference>
<evidence type="ECO:0000256" key="2">
    <source>
        <dbReference type="ARBA" id="ARBA00039290"/>
    </source>
</evidence>
<comment type="similarity">
    <text evidence="1">Belongs to the peptidase S9A family.</text>
</comment>
<comment type="function">
    <text evidence="4">Serine peptidase whose precise substrate specificity remains unclear. Does not cleave peptides after a arginine or lysine residue. Regulates trans-Golgi network morphology and sorting by regulating the membrane binding of the AP-1 complex. May play a role in the regulation of synaptic vesicle exocytosis.</text>
</comment>
<dbReference type="AlphaFoldDB" id="A0A0A9G395"/>
<dbReference type="PANTHER" id="PTHR11757">
    <property type="entry name" value="PROTEASE FAMILY S9A OLIGOPEPTIDASE"/>
    <property type="match status" value="1"/>
</dbReference>